<dbReference type="Gene3D" id="3.10.450.530">
    <property type="entry name" value="Ribonuclease toxin, BrnT, of type II toxin-antitoxin system"/>
    <property type="match status" value="1"/>
</dbReference>
<organism evidence="1 2">
    <name type="scientific">Cysteiniphilum litorale</name>
    <dbReference type="NCBI Taxonomy" id="2056700"/>
    <lineage>
        <taxon>Bacteria</taxon>
        <taxon>Pseudomonadati</taxon>
        <taxon>Pseudomonadota</taxon>
        <taxon>Gammaproteobacteria</taxon>
        <taxon>Thiotrichales</taxon>
        <taxon>Fastidiosibacteraceae</taxon>
        <taxon>Cysteiniphilum</taxon>
    </lineage>
</organism>
<name>A0A8J2Z7D4_9GAMM</name>
<dbReference type="EMBL" id="BMJS01000099">
    <property type="protein sequence ID" value="GGG09204.1"/>
    <property type="molecule type" value="Genomic_DNA"/>
</dbReference>
<reference evidence="1" key="2">
    <citation type="submission" date="2020-09" db="EMBL/GenBank/DDBJ databases">
        <authorList>
            <person name="Sun Q."/>
            <person name="Zhou Y."/>
        </authorList>
    </citation>
    <scope>NUCLEOTIDE SEQUENCE</scope>
    <source>
        <strain evidence="1">CGMCC 1.15758</strain>
    </source>
</reference>
<sequence>MFEWDEKKNKQLKQERHISFEQIVTAIENGDLLAIDDNVNHPNQSILRVRIGDYVYSVATEQRNNNLRLITAYADRKQTKRFGGDTNA</sequence>
<gene>
    <name evidence="1" type="ORF">GCM10010995_28510</name>
</gene>
<comment type="caution">
    <text evidence="1">The sequence shown here is derived from an EMBL/GenBank/DDBJ whole genome shotgun (WGS) entry which is preliminary data.</text>
</comment>
<keyword evidence="2" id="KW-1185">Reference proteome</keyword>
<protein>
    <recommendedName>
        <fullName evidence="3">BrnT family toxin</fullName>
    </recommendedName>
</protein>
<accession>A0A8J2Z7D4</accession>
<dbReference type="InterPro" id="IPR038573">
    <property type="entry name" value="BrnT_sf"/>
</dbReference>
<evidence type="ECO:0008006" key="3">
    <source>
        <dbReference type="Google" id="ProtNLM"/>
    </source>
</evidence>
<evidence type="ECO:0000313" key="2">
    <source>
        <dbReference type="Proteomes" id="UP000636949"/>
    </source>
</evidence>
<dbReference type="Pfam" id="PF04365">
    <property type="entry name" value="BrnT_toxin"/>
    <property type="match status" value="1"/>
</dbReference>
<evidence type="ECO:0000313" key="1">
    <source>
        <dbReference type="EMBL" id="GGG09204.1"/>
    </source>
</evidence>
<proteinExistence type="predicted"/>
<dbReference type="AlphaFoldDB" id="A0A8J2Z7D4"/>
<dbReference type="Proteomes" id="UP000636949">
    <property type="component" value="Unassembled WGS sequence"/>
</dbReference>
<dbReference type="RefSeq" id="WP_117004157.1">
    <property type="nucleotide sequence ID" value="NZ_BMJS01000099.1"/>
</dbReference>
<reference evidence="1" key="1">
    <citation type="journal article" date="2014" name="Int. J. Syst. Evol. Microbiol.">
        <title>Complete genome sequence of Corynebacterium casei LMG S-19264T (=DSM 44701T), isolated from a smear-ripened cheese.</title>
        <authorList>
            <consortium name="US DOE Joint Genome Institute (JGI-PGF)"/>
            <person name="Walter F."/>
            <person name="Albersmeier A."/>
            <person name="Kalinowski J."/>
            <person name="Ruckert C."/>
        </authorList>
    </citation>
    <scope>NUCLEOTIDE SEQUENCE</scope>
    <source>
        <strain evidence="1">CGMCC 1.15758</strain>
    </source>
</reference>
<dbReference type="OrthoDB" id="9814045at2"/>
<dbReference type="InterPro" id="IPR007460">
    <property type="entry name" value="BrnT_toxin"/>
</dbReference>